<protein>
    <submittedName>
        <fullName evidence="1">Uncharacterized protein</fullName>
    </submittedName>
</protein>
<name>A0A165NGP7_EXIGL</name>
<dbReference type="AlphaFoldDB" id="A0A165NGP7"/>
<reference evidence="1 2" key="1">
    <citation type="journal article" date="2016" name="Mol. Biol. Evol.">
        <title>Comparative Genomics of Early-Diverging Mushroom-Forming Fungi Provides Insights into the Origins of Lignocellulose Decay Capabilities.</title>
        <authorList>
            <person name="Nagy L.G."/>
            <person name="Riley R."/>
            <person name="Tritt A."/>
            <person name="Adam C."/>
            <person name="Daum C."/>
            <person name="Floudas D."/>
            <person name="Sun H."/>
            <person name="Yadav J.S."/>
            <person name="Pangilinan J."/>
            <person name="Larsson K.H."/>
            <person name="Matsuura K."/>
            <person name="Barry K."/>
            <person name="Labutti K."/>
            <person name="Kuo R."/>
            <person name="Ohm R.A."/>
            <person name="Bhattacharya S.S."/>
            <person name="Shirouzu T."/>
            <person name="Yoshinaga Y."/>
            <person name="Martin F.M."/>
            <person name="Grigoriev I.V."/>
            <person name="Hibbett D.S."/>
        </authorList>
    </citation>
    <scope>NUCLEOTIDE SEQUENCE [LARGE SCALE GENOMIC DNA]</scope>
    <source>
        <strain evidence="1 2">HHB12029</strain>
    </source>
</reference>
<sequence length="95" mass="10480">MRAALKQSGRRLAAGWLRRTSVGVIVTGRGTAFASSFRSLRRAFLLRRMSITVPKVPAMLASGLSRSLEFRLLETRSPSLGLRRACVETPPSQHD</sequence>
<evidence type="ECO:0000313" key="1">
    <source>
        <dbReference type="EMBL" id="KZW00724.1"/>
    </source>
</evidence>
<organism evidence="1 2">
    <name type="scientific">Exidia glandulosa HHB12029</name>
    <dbReference type="NCBI Taxonomy" id="1314781"/>
    <lineage>
        <taxon>Eukaryota</taxon>
        <taxon>Fungi</taxon>
        <taxon>Dikarya</taxon>
        <taxon>Basidiomycota</taxon>
        <taxon>Agaricomycotina</taxon>
        <taxon>Agaricomycetes</taxon>
        <taxon>Auriculariales</taxon>
        <taxon>Exidiaceae</taxon>
        <taxon>Exidia</taxon>
    </lineage>
</organism>
<gene>
    <name evidence="1" type="ORF">EXIGLDRAFT_135842</name>
</gene>
<dbReference type="EMBL" id="KV425899">
    <property type="protein sequence ID" value="KZW00724.1"/>
    <property type="molecule type" value="Genomic_DNA"/>
</dbReference>
<proteinExistence type="predicted"/>
<accession>A0A165NGP7</accession>
<dbReference type="InParanoid" id="A0A165NGP7"/>
<dbReference type="Proteomes" id="UP000077266">
    <property type="component" value="Unassembled WGS sequence"/>
</dbReference>
<evidence type="ECO:0000313" key="2">
    <source>
        <dbReference type="Proteomes" id="UP000077266"/>
    </source>
</evidence>
<keyword evidence="2" id="KW-1185">Reference proteome</keyword>